<dbReference type="GO" id="GO:0005829">
    <property type="term" value="C:cytosol"/>
    <property type="evidence" value="ECO:0007669"/>
    <property type="project" value="TreeGrafter"/>
</dbReference>
<keyword evidence="7" id="KW-0786">Thiamine pyrophosphate</keyword>
<comment type="catalytic activity">
    <reaction evidence="8">
        <text>D-sedoheptulose 7-phosphate + D-glyceraldehyde 3-phosphate = aldehydo-D-ribose 5-phosphate + D-xylulose 5-phosphate</text>
        <dbReference type="Rhea" id="RHEA:10508"/>
        <dbReference type="ChEBI" id="CHEBI:57483"/>
        <dbReference type="ChEBI" id="CHEBI:57737"/>
        <dbReference type="ChEBI" id="CHEBI:58273"/>
        <dbReference type="ChEBI" id="CHEBI:59776"/>
        <dbReference type="EC" id="2.2.1.1"/>
    </reaction>
</comment>
<gene>
    <name evidence="10" type="ORF">HK26_08710</name>
</gene>
<evidence type="ECO:0000256" key="2">
    <source>
        <dbReference type="ARBA" id="ARBA00001964"/>
    </source>
</evidence>
<dbReference type="GO" id="GO:0006098">
    <property type="term" value="P:pentose-phosphate shunt"/>
    <property type="evidence" value="ECO:0007669"/>
    <property type="project" value="TreeGrafter"/>
</dbReference>
<dbReference type="GO" id="GO:0004802">
    <property type="term" value="F:transketolase activity"/>
    <property type="evidence" value="ECO:0007669"/>
    <property type="project" value="UniProtKB-EC"/>
</dbReference>
<sequence>MASIPSTDHTTLSSTPQDTLVLRMDKAARALLAAGTTEADTQTELQTLCLPITALWCRILRFDPAVPNWPDRDRCVVPSSAMLPLLSAMLHLTAPDTQDLSATVDYGQHPAVEIATGPAGQGMAAAAGMALAEQQLAKRYGRSLVNHRTWVLARDSDLATGVALEAAQLASRFGLSRMAVLVCPSPLTDPTDFSDSLARFGASGWSVRKVRAHDLGAIMSALQAILRARKPTLLACMPECCHTLPDLPAEDELTGPWSPTARRGASIRRSWLRRLAQHRGRADFERELAGKPRQTMREDWGRLWRQTMRAAPNGSSQQAAFAGLGALALLRQDLAILAATSSTRSARRANLPIPFSHSAQPCGIQEHGMAGMLNGMARHGGILPCGVAGMMTIDRMRSALRMTALMRSKVLYLLTDDGLALSDNGGGWQPVEQLASLRAMPHLAVFRPACAEETFACWQAALNWPQGPALLILCPNPPPPRAGASRRAGHYGGPSHGGYLASCGAGARHVTLMASGPEVAIATQAGQHLSEQGLNVAVVSIPCWEVFAQQTPAYRAAVLGSEGLRVGIEAASSFGWERWLGADGIFVGMDDFGISAPANAVYERFGITAGAICEKVLARFLASGAQKDSSPTAPSSSRLEDLDMSLTITRL</sequence>
<protein>
    <submittedName>
        <fullName evidence="10">Transketolase</fullName>
    </submittedName>
</protein>
<dbReference type="PANTHER" id="PTHR43522:SF2">
    <property type="entry name" value="TRANSKETOLASE 1-RELATED"/>
    <property type="match status" value="1"/>
</dbReference>
<dbReference type="SUPFAM" id="SSF52518">
    <property type="entry name" value="Thiamin diphosphate-binding fold (THDP-binding)"/>
    <property type="match status" value="2"/>
</dbReference>
<evidence type="ECO:0000256" key="6">
    <source>
        <dbReference type="ARBA" id="ARBA00022842"/>
    </source>
</evidence>
<dbReference type="InterPro" id="IPR033247">
    <property type="entry name" value="Transketolase_fam"/>
</dbReference>
<dbReference type="EMBL" id="JOPJ01000050">
    <property type="protein sequence ID" value="OUJ10363.1"/>
    <property type="molecule type" value="Genomic_DNA"/>
</dbReference>
<dbReference type="STRING" id="1236501.GCA_000613865_01771"/>
<dbReference type="SMART" id="SM00861">
    <property type="entry name" value="Transket_pyr"/>
    <property type="match status" value="1"/>
</dbReference>
<evidence type="ECO:0000256" key="1">
    <source>
        <dbReference type="ARBA" id="ARBA00001946"/>
    </source>
</evidence>
<dbReference type="InterPro" id="IPR009014">
    <property type="entry name" value="Transketo_C/PFOR_II"/>
</dbReference>
<dbReference type="Pfam" id="PF02779">
    <property type="entry name" value="Transket_pyr"/>
    <property type="match status" value="1"/>
</dbReference>
<organism evidence="10 11">
    <name type="scientific">Acetobacter okinawensis</name>
    <dbReference type="NCBI Taxonomy" id="1076594"/>
    <lineage>
        <taxon>Bacteria</taxon>
        <taxon>Pseudomonadati</taxon>
        <taxon>Pseudomonadota</taxon>
        <taxon>Alphaproteobacteria</taxon>
        <taxon>Acetobacterales</taxon>
        <taxon>Acetobacteraceae</taxon>
        <taxon>Acetobacter</taxon>
    </lineage>
</organism>
<dbReference type="SUPFAM" id="SSF52922">
    <property type="entry name" value="TK C-terminal domain-like"/>
    <property type="match status" value="1"/>
</dbReference>
<dbReference type="Gene3D" id="3.40.50.920">
    <property type="match status" value="1"/>
</dbReference>
<dbReference type="eggNOG" id="COG0021">
    <property type="taxonomic scope" value="Bacteria"/>
</dbReference>
<keyword evidence="5" id="KW-0479">Metal-binding</keyword>
<dbReference type="Proteomes" id="UP000194931">
    <property type="component" value="Unassembled WGS sequence"/>
</dbReference>
<dbReference type="InterPro" id="IPR055152">
    <property type="entry name" value="Transketolase-like_C_2"/>
</dbReference>
<evidence type="ECO:0000256" key="3">
    <source>
        <dbReference type="ARBA" id="ARBA00007131"/>
    </source>
</evidence>
<dbReference type="InterPro" id="IPR029061">
    <property type="entry name" value="THDP-binding"/>
</dbReference>
<feature type="domain" description="Transketolase-like pyrimidine-binding" evidence="9">
    <location>
        <begin position="314"/>
        <end position="480"/>
    </location>
</feature>
<accession>A0A252BRG2</accession>
<dbReference type="Pfam" id="PF22613">
    <property type="entry name" value="Transketolase_C_1"/>
    <property type="match status" value="1"/>
</dbReference>
<comment type="caution">
    <text evidence="10">The sequence shown here is derived from an EMBL/GenBank/DDBJ whole genome shotgun (WGS) entry which is preliminary data.</text>
</comment>
<comment type="cofactor">
    <cofactor evidence="1">
        <name>Mg(2+)</name>
        <dbReference type="ChEBI" id="CHEBI:18420"/>
    </cofactor>
</comment>
<dbReference type="PANTHER" id="PTHR43522">
    <property type="entry name" value="TRANSKETOLASE"/>
    <property type="match status" value="1"/>
</dbReference>
<dbReference type="OrthoDB" id="7231069at2"/>
<dbReference type="InterPro" id="IPR005474">
    <property type="entry name" value="Transketolase_N"/>
</dbReference>
<dbReference type="GO" id="GO:0046872">
    <property type="term" value="F:metal ion binding"/>
    <property type="evidence" value="ECO:0007669"/>
    <property type="project" value="UniProtKB-KW"/>
</dbReference>
<dbReference type="AlphaFoldDB" id="A0A252BRG2"/>
<name>A0A252BRG2_9PROT</name>
<evidence type="ECO:0000256" key="4">
    <source>
        <dbReference type="ARBA" id="ARBA00022679"/>
    </source>
</evidence>
<keyword evidence="11" id="KW-1185">Reference proteome</keyword>
<reference evidence="11" key="1">
    <citation type="submission" date="2014-06" db="EMBL/GenBank/DDBJ databases">
        <authorList>
            <person name="Winans N.J."/>
            <person name="Newell P.D."/>
            <person name="Douglas A.E."/>
        </authorList>
    </citation>
    <scope>NUCLEOTIDE SEQUENCE [LARGE SCALE GENOMIC DNA]</scope>
</reference>
<dbReference type="Pfam" id="PF00456">
    <property type="entry name" value="Transketolase_N"/>
    <property type="match status" value="1"/>
</dbReference>
<evidence type="ECO:0000313" key="11">
    <source>
        <dbReference type="Proteomes" id="UP000194931"/>
    </source>
</evidence>
<keyword evidence="4" id="KW-0808">Transferase</keyword>
<keyword evidence="6" id="KW-0460">Magnesium</keyword>
<dbReference type="CDD" id="cd07033">
    <property type="entry name" value="TPP_PYR_DXS_TK_like"/>
    <property type="match status" value="1"/>
</dbReference>
<dbReference type="Gene3D" id="3.40.50.970">
    <property type="match status" value="2"/>
</dbReference>
<evidence type="ECO:0000313" key="10">
    <source>
        <dbReference type="EMBL" id="OUJ10363.1"/>
    </source>
</evidence>
<dbReference type="InterPro" id="IPR005475">
    <property type="entry name" value="Transketolase-like_Pyr-bd"/>
</dbReference>
<evidence type="ECO:0000256" key="8">
    <source>
        <dbReference type="ARBA" id="ARBA00049473"/>
    </source>
</evidence>
<evidence type="ECO:0000256" key="7">
    <source>
        <dbReference type="ARBA" id="ARBA00023052"/>
    </source>
</evidence>
<dbReference type="RefSeq" id="WP_086639981.1">
    <property type="nucleotide sequence ID" value="NZ_JOPJ01000050.1"/>
</dbReference>
<proteinExistence type="inferred from homology"/>
<comment type="cofactor">
    <cofactor evidence="2">
        <name>thiamine diphosphate</name>
        <dbReference type="ChEBI" id="CHEBI:58937"/>
    </cofactor>
</comment>
<evidence type="ECO:0000259" key="9">
    <source>
        <dbReference type="SMART" id="SM00861"/>
    </source>
</evidence>
<comment type="similarity">
    <text evidence="3">Belongs to the transketolase family.</text>
</comment>
<evidence type="ECO:0000256" key="5">
    <source>
        <dbReference type="ARBA" id="ARBA00022723"/>
    </source>
</evidence>